<name>A0A5C3FAY4_9BASI</name>
<reference evidence="3 4" key="1">
    <citation type="submission" date="2018-03" db="EMBL/GenBank/DDBJ databases">
        <authorList>
            <person name="Guldener U."/>
        </authorList>
    </citation>
    <scope>NUCLEOTIDE SEQUENCE [LARGE SCALE GENOMIC DNA]</scope>
    <source>
        <strain evidence="3 4">DAOM196992</strain>
    </source>
</reference>
<keyword evidence="4" id="KW-1185">Reference proteome</keyword>
<feature type="transmembrane region" description="Helical" evidence="2">
    <location>
        <begin position="117"/>
        <end position="136"/>
    </location>
</feature>
<keyword evidence="2" id="KW-0472">Membrane</keyword>
<feature type="compositionally biased region" description="Basic and acidic residues" evidence="1">
    <location>
        <begin position="572"/>
        <end position="581"/>
    </location>
</feature>
<evidence type="ECO:0000313" key="3">
    <source>
        <dbReference type="EMBL" id="SPO40611.1"/>
    </source>
</evidence>
<dbReference type="OrthoDB" id="2549796at2759"/>
<feature type="transmembrane region" description="Helical" evidence="2">
    <location>
        <begin position="86"/>
        <end position="105"/>
    </location>
</feature>
<evidence type="ECO:0000256" key="1">
    <source>
        <dbReference type="SAM" id="MobiDB-lite"/>
    </source>
</evidence>
<sequence length="581" mass="61995">MSSLLSAPDSAVVAAAAPAIHGAGQAGIIFDAVPIEDAESFLLLIVIYSICLGMVVLEFFSHIGFDIQLIRKPGWTDPAKFVSRTAYLLVRTCPAAFLSLVLVYLTTQFDNCSIVPLTFNILAMIILDSVLLIFLQRTMALYSWKRKVVVPLTVMYCIVFALSCVSLPQLGVGRRIPNSRYCAYDTRRDLTRILVVNIVYKSSSMILDFTLLIMTMHRLVDGGLKSLFTGRKGINTMSHSDLSSFLLRQGLHFYGLQTATEIVFISIYFSTQQVSYQVLGSALLLSIPPITAGNAFREMGKKASTVTQKRHVNEIINSSTNNTSQNGGTGGGGIGIGGQTMSRSERRRASTILEEGGDGMTTSMVGGGGGGRGGGAPVLDRFGLGIHPQAASSAAGTNSTSEKNAHRVTWGTEAQSDWAPQSVVGGGNTHGSGHGVLVTVGTVSRSEEAMGADDDVDGWNEHGSNRYSSDLADPDAMEMRRQRSKDGRTGRAAADTALSSKQSSPSLDGRLPPVAAAAAAASSPWVPQTPESPYPTAWNSFMHGETAFEPVTVPPSSLSPPSRYRSPVQAGHQDDAPWRAL</sequence>
<feature type="transmembrane region" description="Helical" evidence="2">
    <location>
        <begin position="41"/>
        <end position="65"/>
    </location>
</feature>
<feature type="region of interest" description="Disordered" evidence="1">
    <location>
        <begin position="450"/>
        <end position="581"/>
    </location>
</feature>
<keyword evidence="2" id="KW-1133">Transmembrane helix</keyword>
<feature type="region of interest" description="Disordered" evidence="1">
    <location>
        <begin position="318"/>
        <end position="344"/>
    </location>
</feature>
<protein>
    <submittedName>
        <fullName evidence="3">Uncharacterized protein</fullName>
    </submittedName>
</protein>
<feature type="compositionally biased region" description="Low complexity" evidence="1">
    <location>
        <begin position="554"/>
        <end position="567"/>
    </location>
</feature>
<gene>
    <name evidence="3" type="ORF">PSFLO_06093</name>
</gene>
<feature type="compositionally biased region" description="Gly residues" evidence="1">
    <location>
        <begin position="327"/>
        <end position="338"/>
    </location>
</feature>
<accession>A0A5C3FAY4</accession>
<keyword evidence="2" id="KW-0812">Transmembrane</keyword>
<feature type="compositionally biased region" description="Polar residues" evidence="1">
    <location>
        <begin position="497"/>
        <end position="506"/>
    </location>
</feature>
<feature type="transmembrane region" description="Helical" evidence="2">
    <location>
        <begin position="148"/>
        <end position="170"/>
    </location>
</feature>
<dbReference type="Proteomes" id="UP000323386">
    <property type="component" value="Unassembled WGS sequence"/>
</dbReference>
<proteinExistence type="predicted"/>
<organism evidence="3 4">
    <name type="scientific">Pseudozyma flocculosa</name>
    <dbReference type="NCBI Taxonomy" id="84751"/>
    <lineage>
        <taxon>Eukaryota</taxon>
        <taxon>Fungi</taxon>
        <taxon>Dikarya</taxon>
        <taxon>Basidiomycota</taxon>
        <taxon>Ustilaginomycotina</taxon>
        <taxon>Ustilaginomycetes</taxon>
        <taxon>Ustilaginales</taxon>
        <taxon>Ustilaginaceae</taxon>
        <taxon>Pseudozyma</taxon>
    </lineage>
</organism>
<feature type="compositionally biased region" description="Basic and acidic residues" evidence="1">
    <location>
        <begin position="477"/>
        <end position="489"/>
    </location>
</feature>
<dbReference type="EMBL" id="OOIP01000021">
    <property type="protein sequence ID" value="SPO40611.1"/>
    <property type="molecule type" value="Genomic_DNA"/>
</dbReference>
<evidence type="ECO:0000313" key="4">
    <source>
        <dbReference type="Proteomes" id="UP000323386"/>
    </source>
</evidence>
<evidence type="ECO:0000256" key="2">
    <source>
        <dbReference type="SAM" id="Phobius"/>
    </source>
</evidence>
<dbReference type="AlphaFoldDB" id="A0A5C3FAY4"/>